<evidence type="ECO:0000313" key="1">
    <source>
        <dbReference type="EMBL" id="CAB1430759.1"/>
    </source>
</evidence>
<dbReference type="AlphaFoldDB" id="A0A9N7YNK0"/>
<keyword evidence="2" id="KW-1185">Reference proteome</keyword>
<gene>
    <name evidence="1" type="ORF">PLEPLA_LOCUS18745</name>
</gene>
<comment type="caution">
    <text evidence="1">The sequence shown here is derived from an EMBL/GenBank/DDBJ whole genome shotgun (WGS) entry which is preliminary data.</text>
</comment>
<protein>
    <submittedName>
        <fullName evidence="1">Uncharacterized protein</fullName>
    </submittedName>
</protein>
<name>A0A9N7YNK0_PLEPL</name>
<evidence type="ECO:0000313" key="2">
    <source>
        <dbReference type="Proteomes" id="UP001153269"/>
    </source>
</evidence>
<proteinExistence type="predicted"/>
<dbReference type="Proteomes" id="UP001153269">
    <property type="component" value="Unassembled WGS sequence"/>
</dbReference>
<organism evidence="1 2">
    <name type="scientific">Pleuronectes platessa</name>
    <name type="common">European plaice</name>
    <dbReference type="NCBI Taxonomy" id="8262"/>
    <lineage>
        <taxon>Eukaryota</taxon>
        <taxon>Metazoa</taxon>
        <taxon>Chordata</taxon>
        <taxon>Craniata</taxon>
        <taxon>Vertebrata</taxon>
        <taxon>Euteleostomi</taxon>
        <taxon>Actinopterygii</taxon>
        <taxon>Neopterygii</taxon>
        <taxon>Teleostei</taxon>
        <taxon>Neoteleostei</taxon>
        <taxon>Acanthomorphata</taxon>
        <taxon>Carangaria</taxon>
        <taxon>Pleuronectiformes</taxon>
        <taxon>Pleuronectoidei</taxon>
        <taxon>Pleuronectidae</taxon>
        <taxon>Pleuronectes</taxon>
    </lineage>
</organism>
<sequence>MRFAAVEVHVNYEKGNNRSHVLETIPCPPGSPITEEVVSDQRHKITTDIQAAGQKANRLYPAYQYTALSASPEGARRTVPGSPGPPVAVLSTRKQNRKWCDKAHLLVDLIGCLGHECCKGRRILLQLRRRRFTQLCRRTLCHSCFPNLPQALRVL</sequence>
<reference evidence="1" key="1">
    <citation type="submission" date="2020-03" db="EMBL/GenBank/DDBJ databases">
        <authorList>
            <person name="Weist P."/>
        </authorList>
    </citation>
    <scope>NUCLEOTIDE SEQUENCE</scope>
</reference>
<accession>A0A9N7YNK0</accession>
<dbReference type="EMBL" id="CADEAL010001265">
    <property type="protein sequence ID" value="CAB1430759.1"/>
    <property type="molecule type" value="Genomic_DNA"/>
</dbReference>